<proteinExistence type="predicted"/>
<feature type="transmembrane region" description="Helical" evidence="1">
    <location>
        <begin position="55"/>
        <end position="79"/>
    </location>
</feature>
<keyword evidence="1" id="KW-1133">Transmembrane helix</keyword>
<dbReference type="PANTHER" id="PTHR15629:SF2">
    <property type="entry name" value="SH3 DOMAIN-CONTAINING YSC84-LIKE PROTEIN 1"/>
    <property type="match status" value="1"/>
</dbReference>
<dbReference type="Proteomes" id="UP001153069">
    <property type="component" value="Unassembled WGS sequence"/>
</dbReference>
<evidence type="ECO:0000313" key="3">
    <source>
        <dbReference type="EMBL" id="CAB9510248.1"/>
    </source>
</evidence>
<reference evidence="3" key="1">
    <citation type="submission" date="2020-06" db="EMBL/GenBank/DDBJ databases">
        <authorList>
            <consortium name="Plant Systems Biology data submission"/>
        </authorList>
    </citation>
    <scope>NUCLEOTIDE SEQUENCE</scope>
    <source>
        <strain evidence="3">D6</strain>
    </source>
</reference>
<evidence type="ECO:0000259" key="2">
    <source>
        <dbReference type="Pfam" id="PF04366"/>
    </source>
</evidence>
<sequence length="256" mass="27054">MDPEQGGISPDLFGPGLLGVSFMTIIEAGFVFSGNVGTGIVLARQPDGSWSPPSAVGISGLGWGVIMGASLKHIVYLIYEPQTIKAMAGDVGVTLGAQVEASIGNWGRTAAISNIISNKGLGSNVGLSYSQGMFGGVSMEGALCNPRTRVNEKFYGKKLTPKQILFSSSQDQDSISVQVPEGTLYPQIVAKLDKLCSGNAIYQPTAEQKAFTESVRQQADKEGEEALAHEHVQYVNVKNQQPVVADGETIFTTLLS</sequence>
<organism evidence="3 4">
    <name type="scientific">Seminavis robusta</name>
    <dbReference type="NCBI Taxonomy" id="568900"/>
    <lineage>
        <taxon>Eukaryota</taxon>
        <taxon>Sar</taxon>
        <taxon>Stramenopiles</taxon>
        <taxon>Ochrophyta</taxon>
        <taxon>Bacillariophyta</taxon>
        <taxon>Bacillariophyceae</taxon>
        <taxon>Bacillariophycidae</taxon>
        <taxon>Naviculales</taxon>
        <taxon>Naviculaceae</taxon>
        <taxon>Seminavis</taxon>
    </lineage>
</organism>
<protein>
    <submittedName>
        <fullName evidence="3">LAS seventeen-binding protein 3</fullName>
    </submittedName>
</protein>
<name>A0A9N8HCT6_9STRA</name>
<keyword evidence="1" id="KW-0812">Transmembrane</keyword>
<dbReference type="InterPro" id="IPR051702">
    <property type="entry name" value="SH3_domain_YSC84-like"/>
</dbReference>
<dbReference type="AlphaFoldDB" id="A0A9N8HCT6"/>
<dbReference type="OrthoDB" id="44481at2759"/>
<evidence type="ECO:0000313" key="4">
    <source>
        <dbReference type="Proteomes" id="UP001153069"/>
    </source>
</evidence>
<keyword evidence="1" id="KW-0472">Membrane</keyword>
<accession>A0A9N8HCT6</accession>
<feature type="transmembrane region" description="Helical" evidence="1">
    <location>
        <begin position="20"/>
        <end position="43"/>
    </location>
</feature>
<dbReference type="PANTHER" id="PTHR15629">
    <property type="entry name" value="SH3YL1 PROTEIN"/>
    <property type="match status" value="1"/>
</dbReference>
<dbReference type="EMBL" id="CAICTM010000427">
    <property type="protein sequence ID" value="CAB9510248.1"/>
    <property type="molecule type" value="Genomic_DNA"/>
</dbReference>
<dbReference type="Pfam" id="PF04366">
    <property type="entry name" value="Ysc84"/>
    <property type="match status" value="1"/>
</dbReference>
<keyword evidence="4" id="KW-1185">Reference proteome</keyword>
<comment type="caution">
    <text evidence="3">The sequence shown here is derived from an EMBL/GenBank/DDBJ whole genome shotgun (WGS) entry which is preliminary data.</text>
</comment>
<dbReference type="GO" id="GO:0035091">
    <property type="term" value="F:phosphatidylinositol binding"/>
    <property type="evidence" value="ECO:0007669"/>
    <property type="project" value="TreeGrafter"/>
</dbReference>
<feature type="domain" description="Ysc84 actin-binding" evidence="2">
    <location>
        <begin position="60"/>
        <end position="170"/>
    </location>
</feature>
<dbReference type="InterPro" id="IPR007461">
    <property type="entry name" value="Ysc84_actin-binding"/>
</dbReference>
<gene>
    <name evidence="3" type="ORF">SEMRO_428_G140760.1</name>
</gene>
<evidence type="ECO:0000256" key="1">
    <source>
        <dbReference type="SAM" id="Phobius"/>
    </source>
</evidence>